<dbReference type="EMBL" id="GBXM01067425">
    <property type="protein sequence ID" value="JAH41152.1"/>
    <property type="molecule type" value="Transcribed_RNA"/>
</dbReference>
<reference evidence="1" key="1">
    <citation type="submission" date="2014-11" db="EMBL/GenBank/DDBJ databases">
        <authorList>
            <person name="Amaro Gonzalez C."/>
        </authorList>
    </citation>
    <scope>NUCLEOTIDE SEQUENCE</scope>
</reference>
<protein>
    <submittedName>
        <fullName evidence="1">Uncharacterized protein</fullName>
    </submittedName>
</protein>
<dbReference type="AlphaFoldDB" id="A0A0E9SIS8"/>
<proteinExistence type="predicted"/>
<accession>A0A0E9SIS8</accession>
<sequence>MHALAAWSLRPIDITKCWGDALPGLHCSHLQLLHVLWASFIQFSVYRISMFSWIQFLALRNSSAALAVCLGSLSCYRVKCLEFEQRRGLCILQNSFCCYQQVHHQ</sequence>
<reference evidence="1" key="2">
    <citation type="journal article" date="2015" name="Fish Shellfish Immunol.">
        <title>Early steps in the European eel (Anguilla anguilla)-Vibrio vulnificus interaction in the gills: Role of the RtxA13 toxin.</title>
        <authorList>
            <person name="Callol A."/>
            <person name="Pajuelo D."/>
            <person name="Ebbesson L."/>
            <person name="Teles M."/>
            <person name="MacKenzie S."/>
            <person name="Amaro C."/>
        </authorList>
    </citation>
    <scope>NUCLEOTIDE SEQUENCE</scope>
</reference>
<organism evidence="1">
    <name type="scientific">Anguilla anguilla</name>
    <name type="common">European freshwater eel</name>
    <name type="synonym">Muraena anguilla</name>
    <dbReference type="NCBI Taxonomy" id="7936"/>
    <lineage>
        <taxon>Eukaryota</taxon>
        <taxon>Metazoa</taxon>
        <taxon>Chordata</taxon>
        <taxon>Craniata</taxon>
        <taxon>Vertebrata</taxon>
        <taxon>Euteleostomi</taxon>
        <taxon>Actinopterygii</taxon>
        <taxon>Neopterygii</taxon>
        <taxon>Teleostei</taxon>
        <taxon>Anguilliformes</taxon>
        <taxon>Anguillidae</taxon>
        <taxon>Anguilla</taxon>
    </lineage>
</organism>
<name>A0A0E9SIS8_ANGAN</name>
<evidence type="ECO:0000313" key="1">
    <source>
        <dbReference type="EMBL" id="JAH41152.1"/>
    </source>
</evidence>